<name>A0A517LKA5_9PEZI</name>
<evidence type="ECO:0000256" key="1">
    <source>
        <dbReference type="SAM" id="MobiDB-lite"/>
    </source>
</evidence>
<dbReference type="AlphaFoldDB" id="A0A517LKA5"/>
<dbReference type="Proteomes" id="UP000316270">
    <property type="component" value="Chromosome 14"/>
</dbReference>
<dbReference type="EMBL" id="CP042198">
    <property type="protein sequence ID" value="QDS76067.1"/>
    <property type="molecule type" value="Genomic_DNA"/>
</dbReference>
<sequence>MALPPSFKPPSMPDMDSKLEDNELGNRATSPPLAIEGKKRTSFLDLPAELRNAIYHIALQLDNGADRVCIIPYTDWSDSIFSMVDVSDNLCTGGHDFDAKRTISQQYTSNTRHTRHSYHQFYYIMTLGRQTPLGSAPSVPRNQSGICWVDPRIFPETANFTQATLRGWSDQTTDKKGWTADLSRVSRQVSHESQSLLYARHLCFLTSEVVAEFLKQIGDNIVLLESIEVLQDGVEDMRSDQELCYAMLAKAAKLQVLTLPWFDDDLEYILRGYEYLPEDFDEEKNISYRMGRSKDTGVPMKLTGEEVADIVYPATRVWFESMRRQGRHWEDVLSLAKNHTLQWGDVSCTYEP</sequence>
<organism evidence="2 3">
    <name type="scientific">Venturia effusa</name>
    <dbReference type="NCBI Taxonomy" id="50376"/>
    <lineage>
        <taxon>Eukaryota</taxon>
        <taxon>Fungi</taxon>
        <taxon>Dikarya</taxon>
        <taxon>Ascomycota</taxon>
        <taxon>Pezizomycotina</taxon>
        <taxon>Dothideomycetes</taxon>
        <taxon>Pleosporomycetidae</taxon>
        <taxon>Venturiales</taxon>
        <taxon>Venturiaceae</taxon>
        <taxon>Venturia</taxon>
    </lineage>
</organism>
<feature type="compositionally biased region" description="Pro residues" evidence="1">
    <location>
        <begin position="1"/>
        <end position="12"/>
    </location>
</feature>
<reference evidence="2 3" key="1">
    <citation type="submission" date="2019-07" db="EMBL/GenBank/DDBJ databases">
        <title>Finished genome of Venturia effusa.</title>
        <authorList>
            <person name="Young C.A."/>
            <person name="Cox M.P."/>
            <person name="Ganley A.R.D."/>
            <person name="David W.J."/>
        </authorList>
    </citation>
    <scope>NUCLEOTIDE SEQUENCE [LARGE SCALE GENOMIC DNA]</scope>
    <source>
        <strain evidence="3">albino</strain>
    </source>
</reference>
<protein>
    <submittedName>
        <fullName evidence="2">Uncharacterized protein</fullName>
    </submittedName>
</protein>
<keyword evidence="3" id="KW-1185">Reference proteome</keyword>
<evidence type="ECO:0000313" key="3">
    <source>
        <dbReference type="Proteomes" id="UP000316270"/>
    </source>
</evidence>
<gene>
    <name evidence="2" type="ORF">FKW77_005812</name>
</gene>
<evidence type="ECO:0000313" key="2">
    <source>
        <dbReference type="EMBL" id="QDS76067.1"/>
    </source>
</evidence>
<proteinExistence type="predicted"/>
<feature type="region of interest" description="Disordered" evidence="1">
    <location>
        <begin position="1"/>
        <end position="33"/>
    </location>
</feature>
<accession>A0A517LKA5</accession>